<feature type="domain" description="Methyl-accepting transducer" evidence="12">
    <location>
        <begin position="267"/>
        <end position="503"/>
    </location>
</feature>
<dbReference type="SMART" id="SM00283">
    <property type="entry name" value="MA"/>
    <property type="match status" value="1"/>
</dbReference>
<reference evidence="15" key="1">
    <citation type="submission" date="2016-10" db="EMBL/GenBank/DDBJ databases">
        <authorList>
            <person name="Varghese N."/>
            <person name="Submissions S."/>
        </authorList>
    </citation>
    <scope>NUCLEOTIDE SEQUENCE [LARGE SCALE GENOMIC DNA]</scope>
    <source>
        <strain evidence="15">CCM 7469</strain>
    </source>
</reference>
<keyword evidence="4" id="KW-0145">Chemotaxis</keyword>
<feature type="transmembrane region" description="Helical" evidence="11">
    <location>
        <begin position="188"/>
        <end position="209"/>
    </location>
</feature>
<keyword evidence="5 11" id="KW-0812">Transmembrane</keyword>
<dbReference type="STRING" id="428992.SAMN05216272_10283"/>
<evidence type="ECO:0000313" key="15">
    <source>
        <dbReference type="Proteomes" id="UP000199636"/>
    </source>
</evidence>
<feature type="domain" description="HAMP" evidence="13">
    <location>
        <begin position="210"/>
        <end position="262"/>
    </location>
</feature>
<evidence type="ECO:0000259" key="12">
    <source>
        <dbReference type="PROSITE" id="PS50111"/>
    </source>
</evidence>
<dbReference type="RefSeq" id="WP_090261359.1">
    <property type="nucleotide sequence ID" value="NZ_FNDS01000002.1"/>
</dbReference>
<keyword evidence="7 11" id="KW-0472">Membrane</keyword>
<evidence type="ECO:0000256" key="7">
    <source>
        <dbReference type="ARBA" id="ARBA00023136"/>
    </source>
</evidence>
<evidence type="ECO:0000256" key="2">
    <source>
        <dbReference type="ARBA" id="ARBA00022475"/>
    </source>
</evidence>
<dbReference type="InterPro" id="IPR004090">
    <property type="entry name" value="Chemotax_Me-accpt_rcpt"/>
</dbReference>
<dbReference type="CDD" id="cd06225">
    <property type="entry name" value="HAMP"/>
    <property type="match status" value="1"/>
</dbReference>
<name>A0A1G8DPF4_9PSED</name>
<dbReference type="PANTHER" id="PTHR32089:SF120">
    <property type="entry name" value="METHYL-ACCEPTING CHEMOTAXIS PROTEIN TLPQ"/>
    <property type="match status" value="1"/>
</dbReference>
<dbReference type="SMART" id="SM00304">
    <property type="entry name" value="HAMP"/>
    <property type="match status" value="2"/>
</dbReference>
<dbReference type="GO" id="GO:0005886">
    <property type="term" value="C:plasma membrane"/>
    <property type="evidence" value="ECO:0007669"/>
    <property type="project" value="UniProtKB-SubCell"/>
</dbReference>
<sequence>MKNWTLRQRILASFAVVIAIMLLMVVFSYVSLLAVEREARKVSTDAMPGTYALTTIRTTWTDTMMKAQVQVGLSDGKPLDSAGRQSFRALHDSLLERIGSYESTVQDQHDRDALLRFRQQADAFNGQLEQLLDLYGKDREAARRVLLEELIPAWDKGRQTLGEMITLNKAIADTAAAAIVRKVEIAEITMIVSLLLALLIAGVCGVRLMRAITSPVGKVVDVFGTLSGGDLTARLKLGREDEFGAIESGFNGMAEELKGLVSQAQRSAIQVTTSVTEIAATSKQQQATATETAATTTEIGATSREIAATSRDLVRTMTEVSVAAEQTSTLAGSGQLGLARMEETMHQVMGAAELVNAKLAILNERAGNINQVVTTIVKVADQTNLLSLNAAIEAEKAGEYGRGFAVVATEVRRLADQTAVATYDIEQMVREIQSAVSAGVMGMDKFSEEVRRGIDEVGQVGEQLSQIIQQVQALAPRVQMVNEGMQAQATGAEQINQALVQLGEATGQTVESLRQASFAIDELNLVANGLRNGVSRFKV</sequence>
<dbReference type="PRINTS" id="PR00260">
    <property type="entry name" value="CHEMTRNSDUCR"/>
</dbReference>
<dbReference type="SUPFAM" id="SSF58104">
    <property type="entry name" value="Methyl-accepting chemotaxis protein (MCP) signaling domain"/>
    <property type="match status" value="1"/>
</dbReference>
<dbReference type="Pfam" id="PF12729">
    <property type="entry name" value="4HB_MCP_1"/>
    <property type="match status" value="1"/>
</dbReference>
<evidence type="ECO:0000256" key="6">
    <source>
        <dbReference type="ARBA" id="ARBA00022989"/>
    </source>
</evidence>
<accession>A0A1G8DPF4</accession>
<feature type="transmembrane region" description="Helical" evidence="11">
    <location>
        <begin position="12"/>
        <end position="35"/>
    </location>
</feature>
<evidence type="ECO:0000259" key="13">
    <source>
        <dbReference type="PROSITE" id="PS50885"/>
    </source>
</evidence>
<dbReference type="Proteomes" id="UP000199636">
    <property type="component" value="Unassembled WGS sequence"/>
</dbReference>
<dbReference type="PROSITE" id="PS50111">
    <property type="entry name" value="CHEMOTAXIS_TRANSDUC_2"/>
    <property type="match status" value="1"/>
</dbReference>
<dbReference type="GO" id="GO:0006935">
    <property type="term" value="P:chemotaxis"/>
    <property type="evidence" value="ECO:0007669"/>
    <property type="project" value="UniProtKB-KW"/>
</dbReference>
<dbReference type="InterPro" id="IPR024478">
    <property type="entry name" value="HlyB_4HB_MCP"/>
</dbReference>
<evidence type="ECO:0000256" key="10">
    <source>
        <dbReference type="PROSITE-ProRule" id="PRU00284"/>
    </source>
</evidence>
<dbReference type="PROSITE" id="PS50885">
    <property type="entry name" value="HAMP"/>
    <property type="match status" value="1"/>
</dbReference>
<evidence type="ECO:0000256" key="3">
    <source>
        <dbReference type="ARBA" id="ARBA00022481"/>
    </source>
</evidence>
<dbReference type="InterPro" id="IPR004089">
    <property type="entry name" value="MCPsignal_dom"/>
</dbReference>
<keyword evidence="6 11" id="KW-1133">Transmembrane helix</keyword>
<dbReference type="OrthoDB" id="2489132at2"/>
<comment type="subcellular location">
    <subcellularLocation>
        <location evidence="1">Cell membrane</location>
    </subcellularLocation>
</comment>
<evidence type="ECO:0000256" key="9">
    <source>
        <dbReference type="ARBA" id="ARBA00029447"/>
    </source>
</evidence>
<dbReference type="Pfam" id="PF00015">
    <property type="entry name" value="MCPsignal"/>
    <property type="match status" value="1"/>
</dbReference>
<dbReference type="InterPro" id="IPR003660">
    <property type="entry name" value="HAMP_dom"/>
</dbReference>
<dbReference type="Gene3D" id="1.10.287.950">
    <property type="entry name" value="Methyl-accepting chemotaxis protein"/>
    <property type="match status" value="1"/>
</dbReference>
<evidence type="ECO:0000256" key="1">
    <source>
        <dbReference type="ARBA" id="ARBA00004236"/>
    </source>
</evidence>
<dbReference type="PANTHER" id="PTHR32089">
    <property type="entry name" value="METHYL-ACCEPTING CHEMOTAXIS PROTEIN MCPB"/>
    <property type="match status" value="1"/>
</dbReference>
<keyword evidence="15" id="KW-1185">Reference proteome</keyword>
<dbReference type="GO" id="GO:0007165">
    <property type="term" value="P:signal transduction"/>
    <property type="evidence" value="ECO:0007669"/>
    <property type="project" value="UniProtKB-KW"/>
</dbReference>
<comment type="similarity">
    <text evidence="9">Belongs to the methyl-accepting chemotaxis (MCP) protein family.</text>
</comment>
<evidence type="ECO:0000256" key="4">
    <source>
        <dbReference type="ARBA" id="ARBA00022500"/>
    </source>
</evidence>
<keyword evidence="8 10" id="KW-0807">Transducer</keyword>
<protein>
    <submittedName>
        <fullName evidence="14">Methyl-accepting chemotaxis protein WspA</fullName>
    </submittedName>
</protein>
<evidence type="ECO:0000313" key="14">
    <source>
        <dbReference type="EMBL" id="SDH59564.1"/>
    </source>
</evidence>
<dbReference type="AlphaFoldDB" id="A0A1G8DPF4"/>
<evidence type="ECO:0000256" key="5">
    <source>
        <dbReference type="ARBA" id="ARBA00022692"/>
    </source>
</evidence>
<gene>
    <name evidence="14" type="ORF">SAMN05216272_10283</name>
</gene>
<organism evidence="14 15">
    <name type="scientific">Pseudomonas panipatensis</name>
    <dbReference type="NCBI Taxonomy" id="428992"/>
    <lineage>
        <taxon>Bacteria</taxon>
        <taxon>Pseudomonadati</taxon>
        <taxon>Pseudomonadota</taxon>
        <taxon>Gammaproteobacteria</taxon>
        <taxon>Pseudomonadales</taxon>
        <taxon>Pseudomonadaceae</taxon>
        <taxon>Pseudomonas</taxon>
    </lineage>
</organism>
<keyword evidence="3" id="KW-0488">Methylation</keyword>
<keyword evidence="2" id="KW-1003">Cell membrane</keyword>
<evidence type="ECO:0000256" key="8">
    <source>
        <dbReference type="ARBA" id="ARBA00023224"/>
    </source>
</evidence>
<dbReference type="Pfam" id="PF00672">
    <property type="entry name" value="HAMP"/>
    <property type="match status" value="1"/>
</dbReference>
<proteinExistence type="inferred from homology"/>
<evidence type="ECO:0000256" key="11">
    <source>
        <dbReference type="SAM" id="Phobius"/>
    </source>
</evidence>
<dbReference type="GO" id="GO:0004888">
    <property type="term" value="F:transmembrane signaling receptor activity"/>
    <property type="evidence" value="ECO:0007669"/>
    <property type="project" value="InterPro"/>
</dbReference>
<dbReference type="EMBL" id="FNDS01000002">
    <property type="protein sequence ID" value="SDH59564.1"/>
    <property type="molecule type" value="Genomic_DNA"/>
</dbReference>